<comment type="caution">
    <text evidence="7">The sequence shown here is derived from an EMBL/GenBank/DDBJ whole genome shotgun (WGS) entry which is preliminary data.</text>
</comment>
<keyword evidence="2" id="KW-1003">Cell membrane</keyword>
<keyword evidence="5 6" id="KW-0472">Membrane</keyword>
<evidence type="ECO:0000256" key="5">
    <source>
        <dbReference type="ARBA" id="ARBA00023136"/>
    </source>
</evidence>
<dbReference type="Proteomes" id="UP001628220">
    <property type="component" value="Unassembled WGS sequence"/>
</dbReference>
<evidence type="ECO:0000313" key="7">
    <source>
        <dbReference type="EMBL" id="GAB1252386.1"/>
    </source>
</evidence>
<evidence type="ECO:0000256" key="2">
    <source>
        <dbReference type="ARBA" id="ARBA00022475"/>
    </source>
</evidence>
<feature type="transmembrane region" description="Helical" evidence="6">
    <location>
        <begin position="85"/>
        <end position="106"/>
    </location>
</feature>
<protein>
    <submittedName>
        <fullName evidence="7">CidA/LrgA family protein</fullName>
    </submittedName>
</protein>
<evidence type="ECO:0000256" key="6">
    <source>
        <dbReference type="SAM" id="Phobius"/>
    </source>
</evidence>
<keyword evidence="8" id="KW-1185">Reference proteome</keyword>
<keyword evidence="4 6" id="KW-1133">Transmembrane helix</keyword>
<dbReference type="RefSeq" id="WP_411916139.1">
    <property type="nucleotide sequence ID" value="NZ_BAAFSF010000004.1"/>
</dbReference>
<dbReference type="PANTHER" id="PTHR33931:SF2">
    <property type="entry name" value="HOLIN-LIKE PROTEIN CIDA"/>
    <property type="match status" value="1"/>
</dbReference>
<gene>
    <name evidence="7" type="ORF">Tsumi_14920</name>
</gene>
<feature type="transmembrane region" description="Helical" evidence="6">
    <location>
        <begin position="27"/>
        <end position="47"/>
    </location>
</feature>
<dbReference type="EMBL" id="BAAFSF010000004">
    <property type="protein sequence ID" value="GAB1252386.1"/>
    <property type="molecule type" value="Genomic_DNA"/>
</dbReference>
<reference evidence="7 8" key="1">
    <citation type="journal article" date="2025" name="Int. J. Syst. Evol. Microbiol.">
        <title>Desulfovibrio falkowii sp. nov., Porphyromonas miyakawae sp. nov., Mediterraneibacter flintii sp. nov. and Owariibacterium komagatae gen. nov., sp. nov., isolated from human faeces.</title>
        <authorList>
            <person name="Hamaguchi T."/>
            <person name="Ohara M."/>
            <person name="Hisatomi A."/>
            <person name="Sekiguchi K."/>
            <person name="Takeda J.I."/>
            <person name="Ueyama J."/>
            <person name="Ito M."/>
            <person name="Nishiwaki H."/>
            <person name="Ogi T."/>
            <person name="Hirayama M."/>
            <person name="Ohkuma M."/>
            <person name="Sakamoto M."/>
            <person name="Ohno K."/>
        </authorList>
    </citation>
    <scope>NUCLEOTIDE SEQUENCE [LARGE SCALE GENOMIC DNA]</scope>
    <source>
        <strain evidence="7 8">13CB11C</strain>
    </source>
</reference>
<evidence type="ECO:0000256" key="3">
    <source>
        <dbReference type="ARBA" id="ARBA00022692"/>
    </source>
</evidence>
<proteinExistence type="predicted"/>
<dbReference type="PANTHER" id="PTHR33931">
    <property type="entry name" value="HOLIN-LIKE PROTEIN CIDA-RELATED"/>
    <property type="match status" value="1"/>
</dbReference>
<accession>A0ABQ0E3Z8</accession>
<dbReference type="Pfam" id="PF03788">
    <property type="entry name" value="LrgA"/>
    <property type="match status" value="1"/>
</dbReference>
<evidence type="ECO:0000256" key="4">
    <source>
        <dbReference type="ARBA" id="ARBA00022989"/>
    </source>
</evidence>
<comment type="subcellular location">
    <subcellularLocation>
        <location evidence="1">Cell membrane</location>
        <topology evidence="1">Multi-pass membrane protein</topology>
    </subcellularLocation>
</comment>
<name>A0ABQ0E3Z8_9PORP</name>
<evidence type="ECO:0000256" key="1">
    <source>
        <dbReference type="ARBA" id="ARBA00004651"/>
    </source>
</evidence>
<dbReference type="InterPro" id="IPR005538">
    <property type="entry name" value="LrgA/CidA"/>
</dbReference>
<organism evidence="7 8">
    <name type="scientific">Porphyromonas miyakawae</name>
    <dbReference type="NCBI Taxonomy" id="3137470"/>
    <lineage>
        <taxon>Bacteria</taxon>
        <taxon>Pseudomonadati</taxon>
        <taxon>Bacteroidota</taxon>
        <taxon>Bacteroidia</taxon>
        <taxon>Bacteroidales</taxon>
        <taxon>Porphyromonadaceae</taxon>
        <taxon>Porphyromonas</taxon>
    </lineage>
</organism>
<keyword evidence="3 6" id="KW-0812">Transmembrane</keyword>
<feature type="transmembrane region" description="Helical" evidence="6">
    <location>
        <begin position="59"/>
        <end position="79"/>
    </location>
</feature>
<sequence>MSGIGQFFVILLFYALGELLSAAIGHFIPGSVLGMFLLFIALQVHAVKSAHVKDASKLLTRNMGIFFIPAGVGLITQKALLQKHWLPIIVSMVVSSLLVMAVVALLQETAEKRLRRKQSK</sequence>
<evidence type="ECO:0000313" key="8">
    <source>
        <dbReference type="Proteomes" id="UP001628220"/>
    </source>
</evidence>